<keyword evidence="1" id="KW-0808">Transferase</keyword>
<dbReference type="Gramene" id="OIT22013">
    <property type="protein sequence ID" value="OIT22013"/>
    <property type="gene ID" value="A4A49_34586"/>
</dbReference>
<dbReference type="InterPro" id="IPR023213">
    <property type="entry name" value="CAT-like_dom_sf"/>
</dbReference>
<dbReference type="EMBL" id="MJEQ01003951">
    <property type="protein sequence ID" value="OIT22013.1"/>
    <property type="molecule type" value="Genomic_DNA"/>
</dbReference>
<dbReference type="GO" id="GO:0016747">
    <property type="term" value="F:acyltransferase activity, transferring groups other than amino-acyl groups"/>
    <property type="evidence" value="ECO:0007669"/>
    <property type="project" value="UniProtKB-ARBA"/>
</dbReference>
<evidence type="ECO:0000313" key="3">
    <source>
        <dbReference type="EMBL" id="OIT22013.1"/>
    </source>
</evidence>
<dbReference type="KEGG" id="nau:109218149"/>
<accession>A0A1J6JW92</accession>
<organism evidence="3 4">
    <name type="scientific">Nicotiana attenuata</name>
    <name type="common">Coyote tobacco</name>
    <dbReference type="NCBI Taxonomy" id="49451"/>
    <lineage>
        <taxon>Eukaryota</taxon>
        <taxon>Viridiplantae</taxon>
        <taxon>Streptophyta</taxon>
        <taxon>Embryophyta</taxon>
        <taxon>Tracheophyta</taxon>
        <taxon>Spermatophyta</taxon>
        <taxon>Magnoliopsida</taxon>
        <taxon>eudicotyledons</taxon>
        <taxon>Gunneridae</taxon>
        <taxon>Pentapetalae</taxon>
        <taxon>asterids</taxon>
        <taxon>lamiids</taxon>
        <taxon>Solanales</taxon>
        <taxon>Solanaceae</taxon>
        <taxon>Nicotianoideae</taxon>
        <taxon>Nicotianeae</taxon>
        <taxon>Nicotiana</taxon>
    </lineage>
</organism>
<dbReference type="GeneID" id="109218149"/>
<dbReference type="PANTHER" id="PTHR31625">
    <property type="match status" value="1"/>
</dbReference>
<name>A0A1J6JW92_NICAT</name>
<dbReference type="OrthoDB" id="1862401at2759"/>
<comment type="caution">
    <text evidence="3">The sequence shown here is derived from an EMBL/GenBank/DDBJ whole genome shotgun (WGS) entry which is preliminary data.</text>
</comment>
<dbReference type="STRING" id="49451.A0A1J6JW92"/>
<dbReference type="InterPro" id="IPR051504">
    <property type="entry name" value="Plant_metabolite_acyltrans"/>
</dbReference>
<dbReference type="AlphaFoldDB" id="A0A1J6JW92"/>
<dbReference type="OMA" id="AMFTHGL"/>
<proteinExistence type="predicted"/>
<sequence length="453" mass="50816">MVSLIEKCEVAPSPGSAAELTLPLTYFDHVWLYFHRMRRILFYKLPISRPDFVQTIIPSLKNSLSFTLKHYLPLAGNVSCPQDWSGYPELRYVTGDSVSVIFSESDMNFNYLIGNHPRNAKDFYNFIPQLAEPKDAPGFQLAPVLAIQVTLFPNHGISIGFTNHHVAGDGATIVKFVRAWALLNKFDGDEQFLDKEFIPFYDRSVIKDPNGVGMSIWDEMKKYKHMMKMSDIVTPPDKVRSTFIITRDDIGKLKNLILSRRPNLTHVTSFTVTCAYVWTCIIKSEAAIGEEIDENGMEFFGCAADCRAQFNPPLPPSYFGNAIVGYVARTRHVDLAGKEGFTIAVELIGEAIQKRMKDEEWILSGGWFKEYDKVDAKRSLSVAGSPKLDLYAADFGWGRAEKLEFVSIDSGDSISMSLSKSKDSDGDLEIGLSLSKTRMNAFAAMFTHGLSFL</sequence>
<keyword evidence="4" id="KW-1185">Reference proteome</keyword>
<dbReference type="Gene3D" id="3.30.559.10">
    <property type="entry name" value="Chloramphenicol acetyltransferase-like domain"/>
    <property type="match status" value="2"/>
</dbReference>
<dbReference type="FunFam" id="3.30.559.10:FF:000035">
    <property type="entry name" value="Phenolic glucoside malonyltransferase 1"/>
    <property type="match status" value="1"/>
</dbReference>
<dbReference type="FunFam" id="3.30.559.10:FF:000046">
    <property type="entry name" value="Phenolic glucoside malonyltransferase 1"/>
    <property type="match status" value="1"/>
</dbReference>
<evidence type="ECO:0000256" key="2">
    <source>
        <dbReference type="ARBA" id="ARBA00023315"/>
    </source>
</evidence>
<evidence type="ECO:0000256" key="1">
    <source>
        <dbReference type="ARBA" id="ARBA00022679"/>
    </source>
</evidence>
<protein>
    <submittedName>
        <fullName evidence="3">Malonyl-coenzyme:anthocyanin 5-o-glucoside-6'''-o-malonyltransferase</fullName>
    </submittedName>
</protein>
<gene>
    <name evidence="3" type="primary">5MAT1_4</name>
    <name evidence="3" type="ORF">A4A49_34586</name>
</gene>
<keyword evidence="2" id="KW-0012">Acyltransferase</keyword>
<evidence type="ECO:0000313" key="4">
    <source>
        <dbReference type="Proteomes" id="UP000187609"/>
    </source>
</evidence>
<reference evidence="3" key="1">
    <citation type="submission" date="2016-11" db="EMBL/GenBank/DDBJ databases">
        <title>The genome of Nicotiana attenuata.</title>
        <authorList>
            <person name="Xu S."/>
            <person name="Brockmoeller T."/>
            <person name="Gaquerel E."/>
            <person name="Navarro A."/>
            <person name="Kuhl H."/>
            <person name="Gase K."/>
            <person name="Ling Z."/>
            <person name="Zhou W."/>
            <person name="Kreitzer C."/>
            <person name="Stanke M."/>
            <person name="Tang H."/>
            <person name="Lyons E."/>
            <person name="Pandey P."/>
            <person name="Pandey S.P."/>
            <person name="Timmermann B."/>
            <person name="Baldwin I.T."/>
        </authorList>
    </citation>
    <scope>NUCLEOTIDE SEQUENCE [LARGE SCALE GENOMIC DNA]</scope>
    <source>
        <strain evidence="3">UT</strain>
    </source>
</reference>
<dbReference type="Pfam" id="PF02458">
    <property type="entry name" value="Transferase"/>
    <property type="match status" value="1"/>
</dbReference>
<dbReference type="SMR" id="A0A1J6JW92"/>
<dbReference type="Proteomes" id="UP000187609">
    <property type="component" value="Unassembled WGS sequence"/>
</dbReference>